<dbReference type="InterPro" id="IPR026022">
    <property type="entry name" value="PhoU_dom"/>
</dbReference>
<dbReference type="InterPro" id="IPR038078">
    <property type="entry name" value="PhoU-like_sf"/>
</dbReference>
<comment type="caution">
    <text evidence="2">The sequence shown here is derived from an EMBL/GenBank/DDBJ whole genome shotgun (WGS) entry which is preliminary data.</text>
</comment>
<dbReference type="Proteomes" id="UP000614609">
    <property type="component" value="Unassembled WGS sequence"/>
</dbReference>
<organism evidence="2 3">
    <name type="scientific">Halarchaeum rubridurum</name>
    <dbReference type="NCBI Taxonomy" id="489911"/>
    <lineage>
        <taxon>Archaea</taxon>
        <taxon>Methanobacteriati</taxon>
        <taxon>Methanobacteriota</taxon>
        <taxon>Stenosarchaea group</taxon>
        <taxon>Halobacteria</taxon>
        <taxon>Halobacteriales</taxon>
        <taxon>Halobacteriaceae</taxon>
    </lineage>
</organism>
<accession>A0A830G051</accession>
<gene>
    <name evidence="2" type="ORF">GCM10009017_18650</name>
</gene>
<dbReference type="Gene3D" id="1.20.58.220">
    <property type="entry name" value="Phosphate transport system protein phou homolog 2, domain 2"/>
    <property type="match status" value="1"/>
</dbReference>
<keyword evidence="3" id="KW-1185">Reference proteome</keyword>
<dbReference type="EMBL" id="BMOO01000004">
    <property type="protein sequence ID" value="GGM68713.1"/>
    <property type="molecule type" value="Genomic_DNA"/>
</dbReference>
<dbReference type="SUPFAM" id="SSF109755">
    <property type="entry name" value="PhoU-like"/>
    <property type="match status" value="1"/>
</dbReference>
<dbReference type="Pfam" id="PF01895">
    <property type="entry name" value="PhoU"/>
    <property type="match status" value="1"/>
</dbReference>
<evidence type="ECO:0000313" key="3">
    <source>
        <dbReference type="Proteomes" id="UP000614609"/>
    </source>
</evidence>
<sequence>MEDAVTGEDVRITRKVQQLGSSTLAVTLPAEWAREHDVEKGDSVVVQRDESSGSLLVVPDRTLIDDAETTVDASGLDADALRRAVIAQYVLGRRLVHVTDDGPIAPGHRDAVLDAERGLMGVGVVEETAEAMTLRCSIAADDFELPTLLGRLDRTETTMRSEALAAFLDGDAERARALTQRHAQVDKLFYLLLRVLFATYRNPDLNRAVGVDTGFPLIGYRSVAQDVVLMADAATDLAALTDEPVPEGAREHLRELADAIDDAADAARNAVVEPSYADVTRAREALDRARERTDAANDYLERERPEPLLRLQRAVCALGGDARHVRDTLDVATRLTFRDGSGATPE</sequence>
<protein>
    <submittedName>
        <fullName evidence="2">Histidine kinase</fullName>
    </submittedName>
</protein>
<proteinExistence type="predicted"/>
<reference evidence="2" key="1">
    <citation type="journal article" date="2014" name="Int. J. Syst. Evol. Microbiol.">
        <title>Complete genome sequence of Corynebacterium casei LMG S-19264T (=DSM 44701T), isolated from a smear-ripened cheese.</title>
        <authorList>
            <consortium name="US DOE Joint Genome Institute (JGI-PGF)"/>
            <person name="Walter F."/>
            <person name="Albersmeier A."/>
            <person name="Kalinowski J."/>
            <person name="Ruckert C."/>
        </authorList>
    </citation>
    <scope>NUCLEOTIDE SEQUENCE</scope>
    <source>
        <strain evidence="2">JCM 16108</strain>
    </source>
</reference>
<name>A0A830G051_9EURY</name>
<reference evidence="2" key="2">
    <citation type="submission" date="2020-09" db="EMBL/GenBank/DDBJ databases">
        <authorList>
            <person name="Sun Q."/>
            <person name="Ohkuma M."/>
        </authorList>
    </citation>
    <scope>NUCLEOTIDE SEQUENCE</scope>
    <source>
        <strain evidence="2">JCM 16108</strain>
    </source>
</reference>
<keyword evidence="2" id="KW-0418">Kinase</keyword>
<dbReference type="AlphaFoldDB" id="A0A830G051"/>
<evidence type="ECO:0000313" key="2">
    <source>
        <dbReference type="EMBL" id="GGM68713.1"/>
    </source>
</evidence>
<dbReference type="Pfam" id="PF04014">
    <property type="entry name" value="MazE_antitoxin"/>
    <property type="match status" value="1"/>
</dbReference>
<dbReference type="InterPro" id="IPR007159">
    <property type="entry name" value="SpoVT-AbrB_dom"/>
</dbReference>
<evidence type="ECO:0000259" key="1">
    <source>
        <dbReference type="SMART" id="SM00966"/>
    </source>
</evidence>
<dbReference type="RefSeq" id="WP_229732351.1">
    <property type="nucleotide sequence ID" value="NZ_BMOO01000004.1"/>
</dbReference>
<keyword evidence="2" id="KW-0808">Transferase</keyword>
<dbReference type="GO" id="GO:0016301">
    <property type="term" value="F:kinase activity"/>
    <property type="evidence" value="ECO:0007669"/>
    <property type="project" value="UniProtKB-KW"/>
</dbReference>
<feature type="domain" description="SpoVT-AbrB" evidence="1">
    <location>
        <begin position="18"/>
        <end position="65"/>
    </location>
</feature>
<dbReference type="SMART" id="SM00966">
    <property type="entry name" value="SpoVT_AbrB"/>
    <property type="match status" value="1"/>
</dbReference>
<dbReference type="GO" id="GO:0003677">
    <property type="term" value="F:DNA binding"/>
    <property type="evidence" value="ECO:0007669"/>
    <property type="project" value="InterPro"/>
</dbReference>